<dbReference type="SUPFAM" id="SSF52972">
    <property type="entry name" value="ITPase-like"/>
    <property type="match status" value="1"/>
</dbReference>
<dbReference type="GeneID" id="31366353"/>
<dbReference type="Proteomes" id="UP000001396">
    <property type="component" value="Unassembled WGS sequence"/>
</dbReference>
<feature type="compositionally biased region" description="Low complexity" evidence="3">
    <location>
        <begin position="251"/>
        <end position="267"/>
    </location>
</feature>
<dbReference type="Pfam" id="PF02545">
    <property type="entry name" value="Maf"/>
    <property type="match status" value="1"/>
</dbReference>
<evidence type="ECO:0000256" key="2">
    <source>
        <dbReference type="ARBA" id="ARBA00022801"/>
    </source>
</evidence>
<evidence type="ECO:0000313" key="5">
    <source>
        <dbReference type="Proteomes" id="UP000001396"/>
    </source>
</evidence>
<dbReference type="HAMAP" id="MF_00528">
    <property type="entry name" value="Maf"/>
    <property type="match status" value="1"/>
</dbReference>
<dbReference type="GO" id="GO:0047429">
    <property type="term" value="F:nucleoside triphosphate diphosphatase activity"/>
    <property type="evidence" value="ECO:0007669"/>
    <property type="project" value="InterPro"/>
</dbReference>
<dbReference type="InParanoid" id="D3BS92"/>
<evidence type="ECO:0000313" key="4">
    <source>
        <dbReference type="EMBL" id="EFA75829.1"/>
    </source>
</evidence>
<protein>
    <recommendedName>
        <fullName evidence="6">Maf-like protein</fullName>
    </recommendedName>
</protein>
<keyword evidence="5" id="KW-1185">Reference proteome</keyword>
<sequence length="526" mass="60215">MILDILEKLNKLNIVLASGSPRRVEYLKLLGLQFKVVPSTFEENLDKSKFENVYDYAVTTAKHKTEDVYQKLKAANDTPNIIIGADSIVVLGDTILEKPKSIENAKEMLAGLSGRKHIVYTGVHLIVTNNDNQQSISKSFYEATEVEFDTLSDELIAYYVDNYKPLDKAGGYGIQEVAATSFIKSINGCYYNVTGIPIHRLTKELRELYHKLFLKQNWVVVMSTKTKERNVVKERGSSSRIVENEFIIPPSNNNSSNNNGRTTTTTTTTTTTNRTIVGSDESINRRAARANISQGDTLIRKSVRYLSPILVALLLYSIYGSLYQPTPDPPMNSAIHFGPILYHKFLDMWNSFKSDKLDTTSTANQQQQPMYHSHEETIIRNTPTVHHPHTADNSIHLHHGGHSQDNDFKFVHETHGLNPWDQNKQPLGSFFHRMEVTIDEKRDNIIASLYGTTFDYKDRLKKDLEESLKVFEETKLRLLREWNSLYHNSYDKINQIRYKAKNGYREHREIQYHQNPDMLGPLGVQS</sequence>
<dbReference type="STRING" id="670386.D3BS92"/>
<evidence type="ECO:0008006" key="6">
    <source>
        <dbReference type="Google" id="ProtNLM"/>
    </source>
</evidence>
<dbReference type="InterPro" id="IPR003697">
    <property type="entry name" value="Maf-like"/>
</dbReference>
<dbReference type="NCBIfam" id="TIGR00172">
    <property type="entry name" value="maf"/>
    <property type="match status" value="1"/>
</dbReference>
<accession>D3BS92</accession>
<reference evidence="4 5" key="1">
    <citation type="journal article" date="2011" name="Genome Res.">
        <title>Phylogeny-wide analysis of social amoeba genomes highlights ancient origins for complex intercellular communication.</title>
        <authorList>
            <person name="Heidel A.J."/>
            <person name="Lawal H.M."/>
            <person name="Felder M."/>
            <person name="Schilde C."/>
            <person name="Helps N.R."/>
            <person name="Tunggal B."/>
            <person name="Rivero F."/>
            <person name="John U."/>
            <person name="Schleicher M."/>
            <person name="Eichinger L."/>
            <person name="Platzer M."/>
            <person name="Noegel A.A."/>
            <person name="Schaap P."/>
            <person name="Gloeckner G."/>
        </authorList>
    </citation>
    <scope>NUCLEOTIDE SEQUENCE [LARGE SCALE GENOMIC DNA]</scope>
    <source>
        <strain evidence="5">ATCC 26659 / Pp 5 / PN500</strain>
    </source>
</reference>
<dbReference type="AlphaFoldDB" id="D3BS92"/>
<comment type="caution">
    <text evidence="4">The sequence shown here is derived from an EMBL/GenBank/DDBJ whole genome shotgun (WGS) entry which is preliminary data.</text>
</comment>
<dbReference type="PANTHER" id="PTHR43213">
    <property type="entry name" value="BIFUNCTIONAL DTTP/UTP PYROPHOSPHATASE/METHYLTRANSFERASE PROTEIN-RELATED"/>
    <property type="match status" value="1"/>
</dbReference>
<keyword evidence="2" id="KW-0378">Hydrolase</keyword>
<dbReference type="RefSeq" id="XP_020427963.1">
    <property type="nucleotide sequence ID" value="XM_020581647.1"/>
</dbReference>
<organism evidence="4 5">
    <name type="scientific">Heterostelium pallidum (strain ATCC 26659 / Pp 5 / PN500)</name>
    <name type="common">Cellular slime mold</name>
    <name type="synonym">Polysphondylium pallidum</name>
    <dbReference type="NCBI Taxonomy" id="670386"/>
    <lineage>
        <taxon>Eukaryota</taxon>
        <taxon>Amoebozoa</taxon>
        <taxon>Evosea</taxon>
        <taxon>Eumycetozoa</taxon>
        <taxon>Dictyostelia</taxon>
        <taxon>Acytosteliales</taxon>
        <taxon>Acytosteliaceae</taxon>
        <taxon>Heterostelium</taxon>
    </lineage>
</organism>
<feature type="region of interest" description="Disordered" evidence="3">
    <location>
        <begin position="247"/>
        <end position="267"/>
    </location>
</feature>
<gene>
    <name evidence="4" type="ORF">PPL_10884</name>
</gene>
<name>D3BS92_HETP5</name>
<dbReference type="CDD" id="cd00555">
    <property type="entry name" value="Maf"/>
    <property type="match status" value="1"/>
</dbReference>
<dbReference type="EMBL" id="ADBJ01000051">
    <property type="protein sequence ID" value="EFA75829.1"/>
    <property type="molecule type" value="Genomic_DNA"/>
</dbReference>
<comment type="cofactor">
    <cofactor evidence="1">
        <name>a divalent metal cation</name>
        <dbReference type="ChEBI" id="CHEBI:60240"/>
    </cofactor>
</comment>
<dbReference type="PANTHER" id="PTHR43213:SF5">
    <property type="entry name" value="BIFUNCTIONAL DTTP_UTP PYROPHOSPHATASE_METHYLTRANSFERASE PROTEIN-RELATED"/>
    <property type="match status" value="1"/>
</dbReference>
<evidence type="ECO:0000256" key="1">
    <source>
        <dbReference type="ARBA" id="ARBA00001968"/>
    </source>
</evidence>
<dbReference type="Gene3D" id="3.90.950.10">
    <property type="match status" value="1"/>
</dbReference>
<dbReference type="InterPro" id="IPR029001">
    <property type="entry name" value="ITPase-like_fam"/>
</dbReference>
<proteinExistence type="inferred from homology"/>
<evidence type="ECO:0000256" key="3">
    <source>
        <dbReference type="SAM" id="MobiDB-lite"/>
    </source>
</evidence>